<accession>A0ACB8G5B5</accession>
<name>A0ACB8G5B5_9SAUR</name>
<keyword evidence="2" id="KW-1185">Reference proteome</keyword>
<comment type="caution">
    <text evidence="1">The sequence shown here is derived from an EMBL/GenBank/DDBJ whole genome shotgun (WGS) entry which is preliminary data.</text>
</comment>
<dbReference type="Proteomes" id="UP000827872">
    <property type="component" value="Linkage Group LG02"/>
</dbReference>
<proteinExistence type="predicted"/>
<organism evidence="1 2">
    <name type="scientific">Sphaerodactylus townsendi</name>
    <dbReference type="NCBI Taxonomy" id="933632"/>
    <lineage>
        <taxon>Eukaryota</taxon>
        <taxon>Metazoa</taxon>
        <taxon>Chordata</taxon>
        <taxon>Craniata</taxon>
        <taxon>Vertebrata</taxon>
        <taxon>Euteleostomi</taxon>
        <taxon>Lepidosauria</taxon>
        <taxon>Squamata</taxon>
        <taxon>Bifurcata</taxon>
        <taxon>Gekkota</taxon>
        <taxon>Sphaerodactylidae</taxon>
        <taxon>Sphaerodactylus</taxon>
    </lineage>
</organism>
<protein>
    <submittedName>
        <fullName evidence="1">Uncharacterized protein</fullName>
    </submittedName>
</protein>
<gene>
    <name evidence="1" type="ORF">K3G42_030479</name>
</gene>
<evidence type="ECO:0000313" key="2">
    <source>
        <dbReference type="Proteomes" id="UP000827872"/>
    </source>
</evidence>
<sequence>MPSNLCCSSHVSHLLSFFIFLPFSSLLSTSPSSLLHSQQRKKWCDISSPSQATTRKHWPLQGSYPETPASEVPAAAQMDGPDLAFPMSPRTSKSRMSMKLRRSSGSANKT</sequence>
<evidence type="ECO:0000313" key="1">
    <source>
        <dbReference type="EMBL" id="KAH8014603.1"/>
    </source>
</evidence>
<dbReference type="EMBL" id="CM037615">
    <property type="protein sequence ID" value="KAH8014603.1"/>
    <property type="molecule type" value="Genomic_DNA"/>
</dbReference>
<reference evidence="1" key="1">
    <citation type="submission" date="2021-08" db="EMBL/GenBank/DDBJ databases">
        <title>The first chromosome-level gecko genome reveals the dynamic sex chromosomes of Neotropical dwarf geckos (Sphaerodactylidae: Sphaerodactylus).</title>
        <authorList>
            <person name="Pinto B.J."/>
            <person name="Keating S.E."/>
            <person name="Gamble T."/>
        </authorList>
    </citation>
    <scope>NUCLEOTIDE SEQUENCE</scope>
    <source>
        <strain evidence="1">TG3544</strain>
    </source>
</reference>